<evidence type="ECO:0000313" key="3">
    <source>
        <dbReference type="Proteomes" id="UP000824469"/>
    </source>
</evidence>
<evidence type="ECO:0000313" key="2">
    <source>
        <dbReference type="EMBL" id="KAH9311650.1"/>
    </source>
</evidence>
<organism evidence="2 3">
    <name type="scientific">Taxus chinensis</name>
    <name type="common">Chinese yew</name>
    <name type="synonym">Taxus wallichiana var. chinensis</name>
    <dbReference type="NCBI Taxonomy" id="29808"/>
    <lineage>
        <taxon>Eukaryota</taxon>
        <taxon>Viridiplantae</taxon>
        <taxon>Streptophyta</taxon>
        <taxon>Embryophyta</taxon>
        <taxon>Tracheophyta</taxon>
        <taxon>Spermatophyta</taxon>
        <taxon>Pinopsida</taxon>
        <taxon>Pinidae</taxon>
        <taxon>Conifers II</taxon>
        <taxon>Cupressales</taxon>
        <taxon>Taxaceae</taxon>
        <taxon>Taxus</taxon>
    </lineage>
</organism>
<name>A0AA38FX81_TAXCH</name>
<accession>A0AA38FX81</accession>
<dbReference type="AlphaFoldDB" id="A0AA38FX81"/>
<evidence type="ECO:0000256" key="1">
    <source>
        <dbReference type="SAM" id="SignalP"/>
    </source>
</evidence>
<dbReference type="Proteomes" id="UP000824469">
    <property type="component" value="Unassembled WGS sequence"/>
</dbReference>
<feature type="chain" id="PRO_5041459443" evidence="1">
    <location>
        <begin position="18"/>
        <end position="101"/>
    </location>
</feature>
<comment type="caution">
    <text evidence="2">The sequence shown here is derived from an EMBL/GenBank/DDBJ whole genome shotgun (WGS) entry which is preliminary data.</text>
</comment>
<reference evidence="2 3" key="1">
    <citation type="journal article" date="2021" name="Nat. Plants">
        <title>The Taxus genome provides insights into paclitaxel biosynthesis.</title>
        <authorList>
            <person name="Xiong X."/>
            <person name="Gou J."/>
            <person name="Liao Q."/>
            <person name="Li Y."/>
            <person name="Zhou Q."/>
            <person name="Bi G."/>
            <person name="Li C."/>
            <person name="Du R."/>
            <person name="Wang X."/>
            <person name="Sun T."/>
            <person name="Guo L."/>
            <person name="Liang H."/>
            <person name="Lu P."/>
            <person name="Wu Y."/>
            <person name="Zhang Z."/>
            <person name="Ro D.K."/>
            <person name="Shang Y."/>
            <person name="Huang S."/>
            <person name="Yan J."/>
        </authorList>
    </citation>
    <scope>NUCLEOTIDE SEQUENCE [LARGE SCALE GENOMIC DNA]</scope>
    <source>
        <strain evidence="2">Ta-2019</strain>
    </source>
</reference>
<protein>
    <submittedName>
        <fullName evidence="2">Uncharacterized protein</fullName>
    </submittedName>
</protein>
<feature type="non-terminal residue" evidence="2">
    <location>
        <position position="101"/>
    </location>
</feature>
<keyword evidence="1" id="KW-0732">Signal</keyword>
<keyword evidence="3" id="KW-1185">Reference proteome</keyword>
<proteinExistence type="predicted"/>
<feature type="signal peptide" evidence="1">
    <location>
        <begin position="1"/>
        <end position="17"/>
    </location>
</feature>
<sequence>MLLNALVFFDTLVPCVGSGMTKKKATCNFAYIGENIQLSDMDLCRNKMDKEAEEKLYLDDGEMLDIKKEGILVSSILQPREILHRSVVSSGPAQPLQARGE</sequence>
<dbReference type="EMBL" id="JAHRHJ020000006">
    <property type="protein sequence ID" value="KAH9311650.1"/>
    <property type="molecule type" value="Genomic_DNA"/>
</dbReference>
<gene>
    <name evidence="2" type="ORF">KI387_026685</name>
</gene>